<evidence type="ECO:0000256" key="1">
    <source>
        <dbReference type="SAM" id="MobiDB-lite"/>
    </source>
</evidence>
<reference evidence="2" key="1">
    <citation type="submission" date="2021-02" db="EMBL/GenBank/DDBJ databases">
        <authorList>
            <person name="Dougan E. K."/>
            <person name="Rhodes N."/>
            <person name="Thang M."/>
            <person name="Chan C."/>
        </authorList>
    </citation>
    <scope>NUCLEOTIDE SEQUENCE</scope>
</reference>
<proteinExistence type="predicted"/>
<feature type="non-terminal residue" evidence="2">
    <location>
        <position position="1"/>
    </location>
</feature>
<evidence type="ECO:0000313" key="2">
    <source>
        <dbReference type="EMBL" id="CAE7730480.1"/>
    </source>
</evidence>
<evidence type="ECO:0000313" key="3">
    <source>
        <dbReference type="Proteomes" id="UP000649617"/>
    </source>
</evidence>
<dbReference type="OrthoDB" id="435964at2759"/>
<keyword evidence="3" id="KW-1185">Reference proteome</keyword>
<comment type="caution">
    <text evidence="2">The sequence shown here is derived from an EMBL/GenBank/DDBJ whole genome shotgun (WGS) entry which is preliminary data.</text>
</comment>
<organism evidence="2 3">
    <name type="scientific">Symbiodinium pilosum</name>
    <name type="common">Dinoflagellate</name>
    <dbReference type="NCBI Taxonomy" id="2952"/>
    <lineage>
        <taxon>Eukaryota</taxon>
        <taxon>Sar</taxon>
        <taxon>Alveolata</taxon>
        <taxon>Dinophyceae</taxon>
        <taxon>Suessiales</taxon>
        <taxon>Symbiodiniaceae</taxon>
        <taxon>Symbiodinium</taxon>
    </lineage>
</organism>
<gene>
    <name evidence="2" type="ORF">SPIL2461_LOCUS20953</name>
</gene>
<name>A0A812XJ17_SYMPI</name>
<dbReference type="Proteomes" id="UP000649617">
    <property type="component" value="Unassembled WGS sequence"/>
</dbReference>
<feature type="non-terminal residue" evidence="2">
    <location>
        <position position="165"/>
    </location>
</feature>
<accession>A0A812XJ17</accession>
<protein>
    <submittedName>
        <fullName evidence="2">Uncharacterized protein</fullName>
    </submittedName>
</protein>
<feature type="region of interest" description="Disordered" evidence="1">
    <location>
        <begin position="49"/>
        <end position="72"/>
    </location>
</feature>
<feature type="compositionally biased region" description="Basic and acidic residues" evidence="1">
    <location>
        <begin position="56"/>
        <end position="67"/>
    </location>
</feature>
<sequence length="165" mass="17907">GTGIMRHLFEQFVTAGEDWQQTAIMMNIRHGEGIAQNIMDEKCKLDPNWSGKWVQKHPDQPENKDSESETEFDMTAEVGISGDWPLEHPAAAGAAADILGQQVVTLQDEFADALVADSVKEVAIMKGAYAALKEAVATGASDEKKLGLCADLTQAVQNFDAKMKT</sequence>
<dbReference type="AlphaFoldDB" id="A0A812XJ17"/>
<dbReference type="EMBL" id="CAJNIZ010045807">
    <property type="protein sequence ID" value="CAE7730480.1"/>
    <property type="molecule type" value="Genomic_DNA"/>
</dbReference>